<feature type="compositionally biased region" description="Basic and acidic residues" evidence="1">
    <location>
        <begin position="1"/>
        <end position="16"/>
    </location>
</feature>
<dbReference type="GeneID" id="85400837"/>
<keyword evidence="3" id="KW-1185">Reference proteome</keyword>
<organism evidence="2 3">
    <name type="scientific">Colletotrichum tamarilloi</name>
    <dbReference type="NCBI Taxonomy" id="1209934"/>
    <lineage>
        <taxon>Eukaryota</taxon>
        <taxon>Fungi</taxon>
        <taxon>Dikarya</taxon>
        <taxon>Ascomycota</taxon>
        <taxon>Pezizomycotina</taxon>
        <taxon>Sordariomycetes</taxon>
        <taxon>Hypocreomycetidae</taxon>
        <taxon>Glomerellales</taxon>
        <taxon>Glomerellaceae</taxon>
        <taxon>Colletotrichum</taxon>
        <taxon>Colletotrichum acutatum species complex</taxon>
    </lineage>
</organism>
<evidence type="ECO:0008006" key="4">
    <source>
        <dbReference type="Google" id="ProtNLM"/>
    </source>
</evidence>
<proteinExistence type="predicted"/>
<dbReference type="RefSeq" id="XP_060389225.1">
    <property type="nucleotide sequence ID" value="XM_060516599.1"/>
</dbReference>
<comment type="caution">
    <text evidence="2">The sequence shown here is derived from an EMBL/GenBank/DDBJ whole genome shotgun (WGS) entry which is preliminary data.</text>
</comment>
<feature type="region of interest" description="Disordered" evidence="1">
    <location>
        <begin position="1"/>
        <end position="56"/>
    </location>
</feature>
<gene>
    <name evidence="2" type="ORF">CTAM01_00548</name>
</gene>
<dbReference type="EMBL" id="MLFU01000001">
    <property type="protein sequence ID" value="KAK1513152.1"/>
    <property type="molecule type" value="Genomic_DNA"/>
</dbReference>
<protein>
    <recommendedName>
        <fullName evidence="4">Transposase</fullName>
    </recommendedName>
</protein>
<evidence type="ECO:0000313" key="3">
    <source>
        <dbReference type="Proteomes" id="UP001227543"/>
    </source>
</evidence>
<accession>A0ABQ9RVQ3</accession>
<reference evidence="2 3" key="1">
    <citation type="submission" date="2016-10" db="EMBL/GenBank/DDBJ databases">
        <title>The genome sequence of Colletotrichum fioriniae PJ7.</title>
        <authorList>
            <person name="Baroncelli R."/>
        </authorList>
    </citation>
    <scope>NUCLEOTIDE SEQUENCE [LARGE SCALE GENOMIC DNA]</scope>
    <source>
        <strain evidence="2 3">Tom-12</strain>
    </source>
</reference>
<sequence>MVGGVEKKERVARTLLEEPGQGGRTENTSGPGRIGTNGKRPVPAPEPVLVPEGCSEKGPQALEHRKVPHQAKVEVNQTSHTARLNPRAVLQLQSVQQQSVSRFAPRDPEDAMCGEMRKVGSALLKEETEDRLPRLPLGLGPVEVVASIRWTRQECSCKARYAAREVWEARRTRYWVGQDKQPMQVTVVGMLGDGELNNTNETTGLSWVSDDAEDVADAANEKLKPRLAGLNRRRADATDETTVE</sequence>
<evidence type="ECO:0000313" key="2">
    <source>
        <dbReference type="EMBL" id="KAK1513152.1"/>
    </source>
</evidence>
<dbReference type="Proteomes" id="UP001227543">
    <property type="component" value="Unassembled WGS sequence"/>
</dbReference>
<name>A0ABQ9RVQ3_9PEZI</name>
<evidence type="ECO:0000256" key="1">
    <source>
        <dbReference type="SAM" id="MobiDB-lite"/>
    </source>
</evidence>